<dbReference type="PIRSF" id="PIRSF005261">
    <property type="entry name" value="Heat_shock_Hsp33"/>
    <property type="match status" value="1"/>
</dbReference>
<dbReference type="GO" id="GO:0042026">
    <property type="term" value="P:protein refolding"/>
    <property type="evidence" value="ECO:0007669"/>
    <property type="project" value="TreeGrafter"/>
</dbReference>
<protein>
    <submittedName>
        <fullName evidence="6">Molecular chaperone Hsp33</fullName>
    </submittedName>
</protein>
<keyword evidence="5" id="KW-0676">Redox-active center</keyword>
<sequence>MPQTQDTLLRFLLPDAGVRGVAVHLDAAWQAIAGRSHYPEAAATLLGEAAAAAALFTGHAKVDGRLSVQLRSPGAIGTLFAECTASGGLRGIVRLREDAGAPPQDLRALGEGALLAITIENPALGDAEPMRYQGLVSLQASRLDAAFEGYFQQSEQLPTRLLLACDGTRAAGLLLQKLPGAEGDEDGFRRASALFDTLGREELLALPPAEVVHRLFHEETPQLLGEKPLAFACSCSRERVEAMLVSLGSEEADAAVAAGDGEARVTCEFCGQDYRFDAAQMATLFAQAAAAHPSPAALQ</sequence>
<accession>A0A4R3NA39</accession>
<dbReference type="RefSeq" id="WP_114960169.1">
    <property type="nucleotide sequence ID" value="NZ_MSZW01000046.1"/>
</dbReference>
<dbReference type="Gene3D" id="1.10.287.480">
    <property type="entry name" value="helix hairpin bin"/>
    <property type="match status" value="1"/>
</dbReference>
<evidence type="ECO:0000256" key="2">
    <source>
        <dbReference type="ARBA" id="ARBA00022833"/>
    </source>
</evidence>
<dbReference type="Pfam" id="PF01430">
    <property type="entry name" value="HSP33"/>
    <property type="match status" value="1"/>
</dbReference>
<evidence type="ECO:0000256" key="4">
    <source>
        <dbReference type="ARBA" id="ARBA00023186"/>
    </source>
</evidence>
<dbReference type="InterPro" id="IPR016153">
    <property type="entry name" value="Heat_shock_Hsp33_N"/>
</dbReference>
<reference evidence="6 7" key="1">
    <citation type="submission" date="2019-03" db="EMBL/GenBank/DDBJ databases">
        <title>Genomic Encyclopedia of Type Strains, Phase IV (KMG-IV): sequencing the most valuable type-strain genomes for metagenomic binning, comparative biology and taxonomic classification.</title>
        <authorList>
            <person name="Goeker M."/>
        </authorList>
    </citation>
    <scope>NUCLEOTIDE SEQUENCE [LARGE SCALE GENOMIC DNA]</scope>
    <source>
        <strain evidence="6 7">DSM 13605</strain>
    </source>
</reference>
<evidence type="ECO:0000256" key="3">
    <source>
        <dbReference type="ARBA" id="ARBA00023157"/>
    </source>
</evidence>
<dbReference type="InterPro" id="IPR023212">
    <property type="entry name" value="Hsp33_helix_hairpin_bin_dom_sf"/>
</dbReference>
<dbReference type="InterPro" id="IPR000397">
    <property type="entry name" value="Heat_shock_Hsp33"/>
</dbReference>
<dbReference type="EMBL" id="SMAP01000001">
    <property type="protein sequence ID" value="TCT26278.1"/>
    <property type="molecule type" value="Genomic_DNA"/>
</dbReference>
<dbReference type="Gene3D" id="3.90.1280.10">
    <property type="entry name" value="HSP33 redox switch-like"/>
    <property type="match status" value="1"/>
</dbReference>
<dbReference type="GO" id="GO:0005737">
    <property type="term" value="C:cytoplasm"/>
    <property type="evidence" value="ECO:0007669"/>
    <property type="project" value="InterPro"/>
</dbReference>
<dbReference type="OrthoDB" id="9793753at2"/>
<dbReference type="PANTHER" id="PTHR30111:SF1">
    <property type="entry name" value="33 KDA CHAPERONIN"/>
    <property type="match status" value="1"/>
</dbReference>
<evidence type="ECO:0000256" key="1">
    <source>
        <dbReference type="ARBA" id="ARBA00022490"/>
    </source>
</evidence>
<dbReference type="CDD" id="cd00498">
    <property type="entry name" value="Hsp33"/>
    <property type="match status" value="1"/>
</dbReference>
<dbReference type="SUPFAM" id="SSF64397">
    <property type="entry name" value="Hsp33 domain"/>
    <property type="match status" value="1"/>
</dbReference>
<evidence type="ECO:0000313" key="6">
    <source>
        <dbReference type="EMBL" id="TCT26278.1"/>
    </source>
</evidence>
<keyword evidence="3" id="KW-1015">Disulfide bond</keyword>
<evidence type="ECO:0000313" key="7">
    <source>
        <dbReference type="Proteomes" id="UP000295414"/>
    </source>
</evidence>
<dbReference type="Gene3D" id="3.55.30.10">
    <property type="entry name" value="Hsp33 domain"/>
    <property type="match status" value="1"/>
</dbReference>
<organism evidence="6 7">
    <name type="scientific">Thermomonas haemolytica</name>
    <dbReference type="NCBI Taxonomy" id="141949"/>
    <lineage>
        <taxon>Bacteria</taxon>
        <taxon>Pseudomonadati</taxon>
        <taxon>Pseudomonadota</taxon>
        <taxon>Gammaproteobacteria</taxon>
        <taxon>Lysobacterales</taxon>
        <taxon>Lysobacteraceae</taxon>
        <taxon>Thermomonas</taxon>
    </lineage>
</organism>
<dbReference type="AlphaFoldDB" id="A0A4R3NA39"/>
<dbReference type="SUPFAM" id="SSF118352">
    <property type="entry name" value="HSP33 redox switch-like"/>
    <property type="match status" value="1"/>
</dbReference>
<comment type="caution">
    <text evidence="6">The sequence shown here is derived from an EMBL/GenBank/DDBJ whole genome shotgun (WGS) entry which is preliminary data.</text>
</comment>
<dbReference type="PANTHER" id="PTHR30111">
    <property type="entry name" value="33 KDA CHAPERONIN"/>
    <property type="match status" value="1"/>
</dbReference>
<dbReference type="GO" id="GO:0051082">
    <property type="term" value="F:unfolded protein binding"/>
    <property type="evidence" value="ECO:0007669"/>
    <property type="project" value="InterPro"/>
</dbReference>
<keyword evidence="2" id="KW-0862">Zinc</keyword>
<name>A0A4R3NA39_9GAMM</name>
<keyword evidence="7" id="KW-1185">Reference proteome</keyword>
<dbReference type="GO" id="GO:0044183">
    <property type="term" value="F:protein folding chaperone"/>
    <property type="evidence" value="ECO:0007669"/>
    <property type="project" value="TreeGrafter"/>
</dbReference>
<keyword evidence="1" id="KW-0963">Cytoplasm</keyword>
<proteinExistence type="predicted"/>
<dbReference type="Proteomes" id="UP000295414">
    <property type="component" value="Unassembled WGS sequence"/>
</dbReference>
<dbReference type="InterPro" id="IPR016154">
    <property type="entry name" value="Heat_shock_Hsp33_C"/>
</dbReference>
<gene>
    <name evidence="6" type="ORF">EDC34_101608</name>
</gene>
<evidence type="ECO:0000256" key="5">
    <source>
        <dbReference type="ARBA" id="ARBA00023284"/>
    </source>
</evidence>
<keyword evidence="4" id="KW-0143">Chaperone</keyword>